<reference evidence="6 7" key="1">
    <citation type="submission" date="2019-03" db="EMBL/GenBank/DDBJ databases">
        <title>Sapientia aquatica gen. nov., sp. nov., isolated from a crater lake.</title>
        <authorList>
            <person name="Felfoldi T."/>
            <person name="Szabo A."/>
            <person name="Toth E."/>
            <person name="Schumann P."/>
            <person name="Keki Z."/>
            <person name="Marialigeti K."/>
            <person name="Mathe I."/>
        </authorList>
    </citation>
    <scope>NUCLEOTIDE SEQUENCE [LARGE SCALE GENOMIC DNA]</scope>
    <source>
        <strain evidence="6 7">SA-152</strain>
    </source>
</reference>
<dbReference type="SUPFAM" id="SSF111369">
    <property type="entry name" value="HlyD-like secretion proteins"/>
    <property type="match status" value="3"/>
</dbReference>
<evidence type="ECO:0000259" key="4">
    <source>
        <dbReference type="Pfam" id="PF25881"/>
    </source>
</evidence>
<evidence type="ECO:0000256" key="1">
    <source>
        <dbReference type="ARBA" id="ARBA00004196"/>
    </source>
</evidence>
<dbReference type="Proteomes" id="UP000294829">
    <property type="component" value="Unassembled WGS sequence"/>
</dbReference>
<keyword evidence="7" id="KW-1185">Reference proteome</keyword>
<dbReference type="Pfam" id="PF25881">
    <property type="entry name" value="HH_YBHG"/>
    <property type="match status" value="1"/>
</dbReference>
<evidence type="ECO:0000256" key="3">
    <source>
        <dbReference type="SAM" id="Coils"/>
    </source>
</evidence>
<evidence type="ECO:0000256" key="2">
    <source>
        <dbReference type="ARBA" id="ARBA00023054"/>
    </source>
</evidence>
<dbReference type="Gene3D" id="2.40.50.100">
    <property type="match status" value="2"/>
</dbReference>
<dbReference type="InterPro" id="IPR059052">
    <property type="entry name" value="HH_YbhG-like"/>
</dbReference>
<dbReference type="Gene3D" id="1.10.287.470">
    <property type="entry name" value="Helix hairpin bin"/>
    <property type="match status" value="2"/>
</dbReference>
<dbReference type="PANTHER" id="PTHR32347:SF29">
    <property type="entry name" value="UPF0194 MEMBRANE PROTEIN YBHG"/>
    <property type="match status" value="1"/>
</dbReference>
<comment type="subcellular location">
    <subcellularLocation>
        <location evidence="1">Cell envelope</location>
    </subcellularLocation>
</comment>
<dbReference type="Pfam" id="PF25990">
    <property type="entry name" value="Beta-barrel_YknX"/>
    <property type="match status" value="1"/>
</dbReference>
<evidence type="ECO:0000259" key="5">
    <source>
        <dbReference type="Pfam" id="PF25990"/>
    </source>
</evidence>
<dbReference type="EMBL" id="SMYL01000001">
    <property type="protein sequence ID" value="TDK68369.1"/>
    <property type="molecule type" value="Genomic_DNA"/>
</dbReference>
<accession>A0A4R5W5P1</accession>
<dbReference type="OrthoDB" id="9813967at2"/>
<dbReference type="Gene3D" id="2.40.30.170">
    <property type="match status" value="1"/>
</dbReference>
<keyword evidence="2 3" id="KW-0175">Coiled coil</keyword>
<evidence type="ECO:0000313" key="7">
    <source>
        <dbReference type="Proteomes" id="UP000294829"/>
    </source>
</evidence>
<feature type="domain" description="YknX-like beta-barrel" evidence="5">
    <location>
        <begin position="241"/>
        <end position="322"/>
    </location>
</feature>
<dbReference type="InterPro" id="IPR058636">
    <property type="entry name" value="Beta-barrel_YknX"/>
</dbReference>
<gene>
    <name evidence="6" type="primary">hlyD</name>
    <name evidence="6" type="ORF">E2I14_02165</name>
</gene>
<feature type="coiled-coil region" evidence="3">
    <location>
        <begin position="146"/>
        <end position="199"/>
    </location>
</feature>
<evidence type="ECO:0000313" key="6">
    <source>
        <dbReference type="EMBL" id="TDK68369.1"/>
    </source>
</evidence>
<name>A0A4R5W5P1_9BURK</name>
<feature type="domain" description="YbhG-like alpha-helical hairpin" evidence="4">
    <location>
        <begin position="73"/>
        <end position="202"/>
    </location>
</feature>
<dbReference type="NCBIfam" id="NF002939">
    <property type="entry name" value="PRK03598.1"/>
    <property type="match status" value="1"/>
</dbReference>
<dbReference type="InterPro" id="IPR050465">
    <property type="entry name" value="UPF0194_transport"/>
</dbReference>
<dbReference type="AlphaFoldDB" id="A0A4R5W5P1"/>
<dbReference type="RefSeq" id="WP_133324965.1">
    <property type="nucleotide sequence ID" value="NZ_SMYL01000001.1"/>
</dbReference>
<proteinExistence type="predicted"/>
<dbReference type="PANTHER" id="PTHR32347">
    <property type="entry name" value="EFFLUX SYSTEM COMPONENT YKNX-RELATED"/>
    <property type="match status" value="1"/>
</dbReference>
<dbReference type="GO" id="GO:0042597">
    <property type="term" value="C:periplasmic space"/>
    <property type="evidence" value="ECO:0007669"/>
    <property type="project" value="UniProtKB-SubCell"/>
</dbReference>
<sequence length="327" mass="35441">MNKTKILIAVAVIALIAAAGYIYEQRHQTSEVTLSGNVDIRQVNLSFRVAGRLKSLNVDEGAQVKAGDVLGQLDDAPYQISLVDAKANQAALEAHHNLYTKGYRKEDIKQAKANLDTRIAAQVNAQQFLKRQQQLTGTGAASQRALDDAQSNFDQTSAQVDAARQQYLALSTGFRKEEVAEVKANLERASAQVNNVQLQLADTVLIAPSNGIILTRAVEPGTMLGAGSSVFTLSLTEPVWVRAYVAETDLGKVAPGTKVNVYTDSRKKPYSGTVGFVSPTSEFTPKNVETADLRTALVYRLRIIIDKPDQQLRQGMPVTVKISKSAS</sequence>
<protein>
    <submittedName>
        <fullName evidence="6">Secretion protein HlyD</fullName>
    </submittedName>
</protein>
<organism evidence="6 7">
    <name type="scientific">Sapientia aquatica</name>
    <dbReference type="NCBI Taxonomy" id="1549640"/>
    <lineage>
        <taxon>Bacteria</taxon>
        <taxon>Pseudomonadati</taxon>
        <taxon>Pseudomonadota</taxon>
        <taxon>Betaproteobacteria</taxon>
        <taxon>Burkholderiales</taxon>
        <taxon>Oxalobacteraceae</taxon>
        <taxon>Sapientia</taxon>
    </lineage>
</organism>
<comment type="caution">
    <text evidence="6">The sequence shown here is derived from an EMBL/GenBank/DDBJ whole genome shotgun (WGS) entry which is preliminary data.</text>
</comment>